<evidence type="ECO:0000256" key="2">
    <source>
        <dbReference type="SAM" id="Phobius"/>
    </source>
</evidence>
<evidence type="ECO:0000313" key="5">
    <source>
        <dbReference type="Proteomes" id="UP000176322"/>
    </source>
</evidence>
<feature type="compositionally biased region" description="Acidic residues" evidence="1">
    <location>
        <begin position="73"/>
        <end position="113"/>
    </location>
</feature>
<reference evidence="4 5" key="1">
    <citation type="journal article" date="2016" name="Nat. Commun.">
        <title>Thousands of microbial genomes shed light on interconnected biogeochemical processes in an aquifer system.</title>
        <authorList>
            <person name="Anantharaman K."/>
            <person name="Brown C.T."/>
            <person name="Hug L.A."/>
            <person name="Sharon I."/>
            <person name="Castelle C.J."/>
            <person name="Probst A.J."/>
            <person name="Thomas B.C."/>
            <person name="Singh A."/>
            <person name="Wilkins M.J."/>
            <person name="Karaoz U."/>
            <person name="Brodie E.L."/>
            <person name="Williams K.H."/>
            <person name="Hubbard S.S."/>
            <person name="Banfield J.F."/>
        </authorList>
    </citation>
    <scope>NUCLEOTIDE SEQUENCE [LARGE SCALE GENOMIC DNA]</scope>
</reference>
<keyword evidence="2" id="KW-0812">Transmembrane</keyword>
<dbReference type="InterPro" id="IPR013783">
    <property type="entry name" value="Ig-like_fold"/>
</dbReference>
<dbReference type="Pfam" id="PF07705">
    <property type="entry name" value="CARDB"/>
    <property type="match status" value="1"/>
</dbReference>
<feature type="transmembrane region" description="Helical" evidence="2">
    <location>
        <begin position="20"/>
        <end position="45"/>
    </location>
</feature>
<dbReference type="AlphaFoldDB" id="A0A1F6BY58"/>
<accession>A0A1F6BY58</accession>
<feature type="compositionally biased region" description="Low complexity" evidence="1">
    <location>
        <begin position="117"/>
        <end position="133"/>
    </location>
</feature>
<name>A0A1F6BY58_9BACT</name>
<dbReference type="Gene3D" id="2.60.40.10">
    <property type="entry name" value="Immunoglobulins"/>
    <property type="match status" value="1"/>
</dbReference>
<dbReference type="EMBL" id="MFKO01000002">
    <property type="protein sequence ID" value="OGG41884.1"/>
    <property type="molecule type" value="Genomic_DNA"/>
</dbReference>
<gene>
    <name evidence="4" type="ORF">A2837_01580</name>
</gene>
<evidence type="ECO:0000256" key="1">
    <source>
        <dbReference type="SAM" id="MobiDB-lite"/>
    </source>
</evidence>
<sequence length="267" mass="29317">MNDQIEKKDDLLLKEDELKAGWTLSNVLAIVGFVVLVILLAWLAIQFVRMIPSAWNSLANVFNDNQRALEERTSDDESDETDETTDEEDDGVVVVDGGEDLIDDEEDSEEEESPIATSTPGTSTPTVTPKPVTPQYRTVTTYVVPTSNPNGYTDLEISLVAVGKMTSGERFIPTAYLEAEEQSAIQFRVKNLGTKTSGNWHFKAELPNGDDFKSNVQQPLKPGEMATLTIAFVTDNDDGSHKFNVSVYTNGDTNTANNGFTATVNVR</sequence>
<proteinExistence type="predicted"/>
<evidence type="ECO:0000313" key="4">
    <source>
        <dbReference type="EMBL" id="OGG41884.1"/>
    </source>
</evidence>
<keyword evidence="2" id="KW-1133">Transmembrane helix</keyword>
<feature type="region of interest" description="Disordered" evidence="1">
    <location>
        <begin position="69"/>
        <end position="133"/>
    </location>
</feature>
<dbReference type="Proteomes" id="UP000176322">
    <property type="component" value="Unassembled WGS sequence"/>
</dbReference>
<comment type="caution">
    <text evidence="4">The sequence shown here is derived from an EMBL/GenBank/DDBJ whole genome shotgun (WGS) entry which is preliminary data.</text>
</comment>
<organism evidence="4 5">
    <name type="scientific">Candidatus Kaiserbacteria bacterium RIFCSPHIGHO2_01_FULL_46_22</name>
    <dbReference type="NCBI Taxonomy" id="1798475"/>
    <lineage>
        <taxon>Bacteria</taxon>
        <taxon>Candidatus Kaiseribacteriota</taxon>
    </lineage>
</organism>
<keyword evidence="2" id="KW-0472">Membrane</keyword>
<feature type="domain" description="CARDB" evidence="3">
    <location>
        <begin position="174"/>
        <end position="261"/>
    </location>
</feature>
<protein>
    <recommendedName>
        <fullName evidence="3">CARDB domain-containing protein</fullName>
    </recommendedName>
</protein>
<dbReference type="InterPro" id="IPR011635">
    <property type="entry name" value="CARDB"/>
</dbReference>
<evidence type="ECO:0000259" key="3">
    <source>
        <dbReference type="Pfam" id="PF07705"/>
    </source>
</evidence>